<dbReference type="EMBL" id="WHVB01000025">
    <property type="protein sequence ID" value="KAF8470388.1"/>
    <property type="molecule type" value="Genomic_DNA"/>
</dbReference>
<organism evidence="1 2">
    <name type="scientific">Russula ochroleuca</name>
    <dbReference type="NCBI Taxonomy" id="152965"/>
    <lineage>
        <taxon>Eukaryota</taxon>
        <taxon>Fungi</taxon>
        <taxon>Dikarya</taxon>
        <taxon>Basidiomycota</taxon>
        <taxon>Agaricomycotina</taxon>
        <taxon>Agaricomycetes</taxon>
        <taxon>Russulales</taxon>
        <taxon>Russulaceae</taxon>
        <taxon>Russula</taxon>
    </lineage>
</organism>
<sequence length="118" mass="13058">MRSALRFKSFRRPSFSFLTVCPVALLDFNMTTYITTCKMESRITCVCCVRSAKSSSGTAGVGRTRYRARPSPCCSKLAFAPYGYSMCDSKEATTYVGPEPCTPLPAGWWQARVISPKT</sequence>
<gene>
    <name evidence="1" type="ORF">DFH94DRAFT_208249</name>
</gene>
<keyword evidence="2" id="KW-1185">Reference proteome</keyword>
<protein>
    <submittedName>
        <fullName evidence="1">Uncharacterized protein</fullName>
    </submittedName>
</protein>
<evidence type="ECO:0000313" key="1">
    <source>
        <dbReference type="EMBL" id="KAF8470388.1"/>
    </source>
</evidence>
<evidence type="ECO:0000313" key="2">
    <source>
        <dbReference type="Proteomes" id="UP000759537"/>
    </source>
</evidence>
<accession>A0A9P5JZ48</accession>
<reference evidence="1" key="2">
    <citation type="journal article" date="2020" name="Nat. Commun.">
        <title>Large-scale genome sequencing of mycorrhizal fungi provides insights into the early evolution of symbiotic traits.</title>
        <authorList>
            <person name="Miyauchi S."/>
            <person name="Kiss E."/>
            <person name="Kuo A."/>
            <person name="Drula E."/>
            <person name="Kohler A."/>
            <person name="Sanchez-Garcia M."/>
            <person name="Morin E."/>
            <person name="Andreopoulos B."/>
            <person name="Barry K.W."/>
            <person name="Bonito G."/>
            <person name="Buee M."/>
            <person name="Carver A."/>
            <person name="Chen C."/>
            <person name="Cichocki N."/>
            <person name="Clum A."/>
            <person name="Culley D."/>
            <person name="Crous P.W."/>
            <person name="Fauchery L."/>
            <person name="Girlanda M."/>
            <person name="Hayes R.D."/>
            <person name="Keri Z."/>
            <person name="LaButti K."/>
            <person name="Lipzen A."/>
            <person name="Lombard V."/>
            <person name="Magnuson J."/>
            <person name="Maillard F."/>
            <person name="Murat C."/>
            <person name="Nolan M."/>
            <person name="Ohm R.A."/>
            <person name="Pangilinan J."/>
            <person name="Pereira M.F."/>
            <person name="Perotto S."/>
            <person name="Peter M."/>
            <person name="Pfister S."/>
            <person name="Riley R."/>
            <person name="Sitrit Y."/>
            <person name="Stielow J.B."/>
            <person name="Szollosi G."/>
            <person name="Zifcakova L."/>
            <person name="Stursova M."/>
            <person name="Spatafora J.W."/>
            <person name="Tedersoo L."/>
            <person name="Vaario L.M."/>
            <person name="Yamada A."/>
            <person name="Yan M."/>
            <person name="Wang P."/>
            <person name="Xu J."/>
            <person name="Bruns T."/>
            <person name="Baldrian P."/>
            <person name="Vilgalys R."/>
            <person name="Dunand C."/>
            <person name="Henrissat B."/>
            <person name="Grigoriev I.V."/>
            <person name="Hibbett D."/>
            <person name="Nagy L.G."/>
            <person name="Martin F.M."/>
        </authorList>
    </citation>
    <scope>NUCLEOTIDE SEQUENCE</scope>
    <source>
        <strain evidence="1">Prilba</strain>
    </source>
</reference>
<name>A0A9P5JZ48_9AGAM</name>
<dbReference type="Proteomes" id="UP000759537">
    <property type="component" value="Unassembled WGS sequence"/>
</dbReference>
<comment type="caution">
    <text evidence="1">The sequence shown here is derived from an EMBL/GenBank/DDBJ whole genome shotgun (WGS) entry which is preliminary data.</text>
</comment>
<reference evidence="1" key="1">
    <citation type="submission" date="2019-10" db="EMBL/GenBank/DDBJ databases">
        <authorList>
            <consortium name="DOE Joint Genome Institute"/>
            <person name="Kuo A."/>
            <person name="Miyauchi S."/>
            <person name="Kiss E."/>
            <person name="Drula E."/>
            <person name="Kohler A."/>
            <person name="Sanchez-Garcia M."/>
            <person name="Andreopoulos B."/>
            <person name="Barry K.W."/>
            <person name="Bonito G."/>
            <person name="Buee M."/>
            <person name="Carver A."/>
            <person name="Chen C."/>
            <person name="Cichocki N."/>
            <person name="Clum A."/>
            <person name="Culley D."/>
            <person name="Crous P.W."/>
            <person name="Fauchery L."/>
            <person name="Girlanda M."/>
            <person name="Hayes R."/>
            <person name="Keri Z."/>
            <person name="LaButti K."/>
            <person name="Lipzen A."/>
            <person name="Lombard V."/>
            <person name="Magnuson J."/>
            <person name="Maillard F."/>
            <person name="Morin E."/>
            <person name="Murat C."/>
            <person name="Nolan M."/>
            <person name="Ohm R."/>
            <person name="Pangilinan J."/>
            <person name="Pereira M."/>
            <person name="Perotto S."/>
            <person name="Peter M."/>
            <person name="Riley R."/>
            <person name="Sitrit Y."/>
            <person name="Stielow B."/>
            <person name="Szollosi G."/>
            <person name="Zifcakova L."/>
            <person name="Stursova M."/>
            <person name="Spatafora J.W."/>
            <person name="Tedersoo L."/>
            <person name="Vaario L.-M."/>
            <person name="Yamada A."/>
            <person name="Yan M."/>
            <person name="Wang P."/>
            <person name="Xu J."/>
            <person name="Bruns T."/>
            <person name="Baldrian P."/>
            <person name="Vilgalys R."/>
            <person name="Henrissat B."/>
            <person name="Grigoriev I.V."/>
            <person name="Hibbett D."/>
            <person name="Nagy L.G."/>
            <person name="Martin F.M."/>
        </authorList>
    </citation>
    <scope>NUCLEOTIDE SEQUENCE</scope>
    <source>
        <strain evidence="1">Prilba</strain>
    </source>
</reference>
<proteinExistence type="predicted"/>
<dbReference type="AlphaFoldDB" id="A0A9P5JZ48"/>